<dbReference type="EMBL" id="CAJZBQ010000043">
    <property type="protein sequence ID" value="CAG9327199.1"/>
    <property type="molecule type" value="Genomic_DNA"/>
</dbReference>
<evidence type="ECO:0000313" key="3">
    <source>
        <dbReference type="Proteomes" id="UP001162131"/>
    </source>
</evidence>
<gene>
    <name evidence="2" type="ORF">BSTOLATCC_MIC43239</name>
</gene>
<dbReference type="PANTHER" id="PTHR21580:SF28">
    <property type="entry name" value="BOREALIN N-TERMINAL DOMAIN-CONTAINING PROTEIN-RELATED"/>
    <property type="match status" value="1"/>
</dbReference>
<sequence length="229" mass="25650">MFSKRRHNRVVSCDLNKENAISIPTSIGKDTSHWSFCKAPRFRNFKIENSEMYNLPTTFNKRSCSFGYGRRYELKSAQGKDSPAPGAYNPPTCFELAKRAPSFGKRSLSGVPQNLPGPGAYNPYSPIGKKAPKFSFSPRIEIKYRASSPPPDTYNPVYRLVENSSFSDISFGKGEKGWNILPKVEEKPGPGSYDLPSAFRSNTSFDVYRPPMRGLSPQISARRASEKET</sequence>
<dbReference type="InterPro" id="IPR051291">
    <property type="entry name" value="CIMAP"/>
</dbReference>
<accession>A0AAU9JZQ2</accession>
<feature type="region of interest" description="Disordered" evidence="1">
    <location>
        <begin position="210"/>
        <end position="229"/>
    </location>
</feature>
<evidence type="ECO:0000313" key="2">
    <source>
        <dbReference type="EMBL" id="CAG9327199.1"/>
    </source>
</evidence>
<dbReference type="AlphaFoldDB" id="A0AAU9JZQ2"/>
<protein>
    <submittedName>
        <fullName evidence="2">Uncharacterized protein</fullName>
    </submittedName>
</protein>
<keyword evidence="3" id="KW-1185">Reference proteome</keyword>
<organism evidence="2 3">
    <name type="scientific">Blepharisma stoltei</name>
    <dbReference type="NCBI Taxonomy" id="1481888"/>
    <lineage>
        <taxon>Eukaryota</taxon>
        <taxon>Sar</taxon>
        <taxon>Alveolata</taxon>
        <taxon>Ciliophora</taxon>
        <taxon>Postciliodesmatophora</taxon>
        <taxon>Heterotrichea</taxon>
        <taxon>Heterotrichida</taxon>
        <taxon>Blepharismidae</taxon>
        <taxon>Blepharisma</taxon>
    </lineage>
</organism>
<dbReference type="PANTHER" id="PTHR21580">
    <property type="entry name" value="SHIPPO-1-RELATED"/>
    <property type="match status" value="1"/>
</dbReference>
<evidence type="ECO:0000256" key="1">
    <source>
        <dbReference type="SAM" id="MobiDB-lite"/>
    </source>
</evidence>
<dbReference type="Pfam" id="PF07004">
    <property type="entry name" value="SHIPPO-rpt"/>
    <property type="match status" value="3"/>
</dbReference>
<proteinExistence type="predicted"/>
<reference evidence="2" key="1">
    <citation type="submission" date="2021-09" db="EMBL/GenBank/DDBJ databases">
        <authorList>
            <consortium name="AG Swart"/>
            <person name="Singh M."/>
            <person name="Singh A."/>
            <person name="Seah K."/>
            <person name="Emmerich C."/>
        </authorList>
    </citation>
    <scope>NUCLEOTIDE SEQUENCE</scope>
    <source>
        <strain evidence="2">ATCC30299</strain>
    </source>
</reference>
<comment type="caution">
    <text evidence="2">The sequence shown here is derived from an EMBL/GenBank/DDBJ whole genome shotgun (WGS) entry which is preliminary data.</text>
</comment>
<dbReference type="InterPro" id="IPR010736">
    <property type="entry name" value="SHIPPO-rpt"/>
</dbReference>
<dbReference type="Proteomes" id="UP001162131">
    <property type="component" value="Unassembled WGS sequence"/>
</dbReference>
<name>A0AAU9JZQ2_9CILI</name>